<reference evidence="1" key="1">
    <citation type="submission" date="2020-02" db="EMBL/GenBank/DDBJ databases">
        <authorList>
            <person name="Meier V. D."/>
        </authorList>
    </citation>
    <scope>NUCLEOTIDE SEQUENCE</scope>
    <source>
        <strain evidence="1">AVDCRST_MAG96</strain>
    </source>
</reference>
<accession>A0A6J4TVN4</accession>
<gene>
    <name evidence="1" type="ORF">AVDCRST_MAG96-3745</name>
</gene>
<dbReference type="EMBL" id="CADCVN010001458">
    <property type="protein sequence ID" value="CAA9533742.1"/>
    <property type="molecule type" value="Genomic_DNA"/>
</dbReference>
<name>A0A6J4TVN4_9BACT</name>
<organism evidence="1">
    <name type="scientific">uncultured Segetibacter sp</name>
    <dbReference type="NCBI Taxonomy" id="481133"/>
    <lineage>
        <taxon>Bacteria</taxon>
        <taxon>Pseudomonadati</taxon>
        <taxon>Bacteroidota</taxon>
        <taxon>Chitinophagia</taxon>
        <taxon>Chitinophagales</taxon>
        <taxon>Chitinophagaceae</taxon>
        <taxon>Segetibacter</taxon>
        <taxon>environmental samples</taxon>
    </lineage>
</organism>
<dbReference type="AlphaFoldDB" id="A0A6J4TVN4"/>
<proteinExistence type="predicted"/>
<protein>
    <submittedName>
        <fullName evidence="1">Uncharacterized protein</fullName>
    </submittedName>
</protein>
<evidence type="ECO:0000313" key="1">
    <source>
        <dbReference type="EMBL" id="CAA9533742.1"/>
    </source>
</evidence>
<sequence length="66" mass="7334">MAKENKLSFTTTILRIGNNTGICVSDENIAKFPFKAANYKSCLMRSNNLKYLGNKSMIKGIGVIFN</sequence>